<dbReference type="Gene3D" id="3.40.50.2300">
    <property type="match status" value="2"/>
</dbReference>
<dbReference type="PROSITE" id="PS50932">
    <property type="entry name" value="HTH_LACI_2"/>
    <property type="match status" value="1"/>
</dbReference>
<reference evidence="7" key="1">
    <citation type="submission" date="2017-09" db="EMBL/GenBank/DDBJ databases">
        <authorList>
            <person name="Varghese N."/>
            <person name="Submissions S."/>
        </authorList>
    </citation>
    <scope>NUCLEOTIDE SEQUENCE [LARGE SCALE GENOMIC DNA]</scope>
    <source>
        <strain evidence="7">DSM 29961</strain>
    </source>
</reference>
<organism evidence="6 7">
    <name type="scientific">Spirosoma fluviale</name>
    <dbReference type="NCBI Taxonomy" id="1597977"/>
    <lineage>
        <taxon>Bacteria</taxon>
        <taxon>Pseudomonadati</taxon>
        <taxon>Bacteroidota</taxon>
        <taxon>Cytophagia</taxon>
        <taxon>Cytophagales</taxon>
        <taxon>Cytophagaceae</taxon>
        <taxon>Spirosoma</taxon>
    </lineage>
</organism>
<evidence type="ECO:0000256" key="2">
    <source>
        <dbReference type="ARBA" id="ARBA00023015"/>
    </source>
</evidence>
<dbReference type="InterPro" id="IPR010982">
    <property type="entry name" value="Lambda_DNA-bd_dom_sf"/>
</dbReference>
<evidence type="ECO:0000313" key="6">
    <source>
        <dbReference type="EMBL" id="SOD93001.1"/>
    </source>
</evidence>
<dbReference type="AlphaFoldDB" id="A0A286GBW9"/>
<evidence type="ECO:0000313" key="7">
    <source>
        <dbReference type="Proteomes" id="UP000219452"/>
    </source>
</evidence>
<dbReference type="Proteomes" id="UP000219452">
    <property type="component" value="Unassembled WGS sequence"/>
</dbReference>
<dbReference type="OrthoDB" id="833520at2"/>
<dbReference type="Pfam" id="PF13377">
    <property type="entry name" value="Peripla_BP_3"/>
    <property type="match status" value="1"/>
</dbReference>
<dbReference type="InterPro" id="IPR028082">
    <property type="entry name" value="Peripla_BP_I"/>
</dbReference>
<dbReference type="CDD" id="cd19977">
    <property type="entry name" value="PBP1_EndR-like"/>
    <property type="match status" value="1"/>
</dbReference>
<keyword evidence="3" id="KW-0238">DNA-binding</keyword>
<evidence type="ECO:0000256" key="3">
    <source>
        <dbReference type="ARBA" id="ARBA00023125"/>
    </source>
</evidence>
<dbReference type="PANTHER" id="PTHR30146">
    <property type="entry name" value="LACI-RELATED TRANSCRIPTIONAL REPRESSOR"/>
    <property type="match status" value="1"/>
</dbReference>
<evidence type="ECO:0000256" key="1">
    <source>
        <dbReference type="ARBA" id="ARBA00022491"/>
    </source>
</evidence>
<keyword evidence="7" id="KW-1185">Reference proteome</keyword>
<proteinExistence type="predicted"/>
<dbReference type="SMART" id="SM00354">
    <property type="entry name" value="HTH_LACI"/>
    <property type="match status" value="1"/>
</dbReference>
<evidence type="ECO:0000256" key="4">
    <source>
        <dbReference type="ARBA" id="ARBA00023163"/>
    </source>
</evidence>
<keyword evidence="4" id="KW-0804">Transcription</keyword>
<protein>
    <submittedName>
        <fullName evidence="6">Transcriptional regulator, LacI family</fullName>
    </submittedName>
</protein>
<accession>A0A286GBW9</accession>
<dbReference type="InterPro" id="IPR000843">
    <property type="entry name" value="HTH_LacI"/>
</dbReference>
<dbReference type="RefSeq" id="WP_097128172.1">
    <property type="nucleotide sequence ID" value="NZ_OCNH01000003.1"/>
</dbReference>
<gene>
    <name evidence="6" type="ORF">SAMN06269250_4302</name>
</gene>
<dbReference type="SUPFAM" id="SSF53822">
    <property type="entry name" value="Periplasmic binding protein-like I"/>
    <property type="match status" value="1"/>
</dbReference>
<dbReference type="GO" id="GO:0000976">
    <property type="term" value="F:transcription cis-regulatory region binding"/>
    <property type="evidence" value="ECO:0007669"/>
    <property type="project" value="TreeGrafter"/>
</dbReference>
<feature type="domain" description="HTH lacI-type" evidence="5">
    <location>
        <begin position="6"/>
        <end position="63"/>
    </location>
</feature>
<dbReference type="CDD" id="cd01392">
    <property type="entry name" value="HTH_LacI"/>
    <property type="match status" value="1"/>
</dbReference>
<dbReference type="Pfam" id="PF00356">
    <property type="entry name" value="LacI"/>
    <property type="match status" value="1"/>
</dbReference>
<dbReference type="SUPFAM" id="SSF47413">
    <property type="entry name" value="lambda repressor-like DNA-binding domains"/>
    <property type="match status" value="1"/>
</dbReference>
<keyword evidence="2" id="KW-0805">Transcription regulation</keyword>
<dbReference type="Gene3D" id="1.10.260.40">
    <property type="entry name" value="lambda repressor-like DNA-binding domains"/>
    <property type="match status" value="1"/>
</dbReference>
<name>A0A286GBW9_9BACT</name>
<evidence type="ECO:0000259" key="5">
    <source>
        <dbReference type="PROSITE" id="PS50932"/>
    </source>
</evidence>
<keyword evidence="1" id="KW-0678">Repressor</keyword>
<sequence length="346" mass="38723">MNKTKVSIKDIAQKAGVSTALVSYVLNGKEKESRVGQEIATKVRQIAAELNYQPSHLAKSLRSGKTHTIGLVIADISNPFFANIARVVEDEAKRNGYTVIIGSSDENASKSRDLLEVLINRQVDGFIIVSSENSEDQIRSLNDRHIPFVLLDRYFPEIPTDFVSTDHYRASYDAATHLVKNQYKHIGMIAYDSQMFHMHERIRGYQDALRDNPINAHEHWLKRVKISAIDTGVKAAIDTMLATDQPVDALLFATYSLAVSGLKYINKLGVRVPDDLAIVSFGQAEVFELYHCPITYIKQPIGLLGQTAVELLVKKLTHKPTEPEQILMKAELIERASSKTHKTLIT</sequence>
<dbReference type="PANTHER" id="PTHR30146:SF148">
    <property type="entry name" value="HTH-TYPE TRANSCRIPTIONAL REPRESSOR PURR-RELATED"/>
    <property type="match status" value="1"/>
</dbReference>
<dbReference type="GO" id="GO:0003700">
    <property type="term" value="F:DNA-binding transcription factor activity"/>
    <property type="evidence" value="ECO:0007669"/>
    <property type="project" value="TreeGrafter"/>
</dbReference>
<dbReference type="InterPro" id="IPR046335">
    <property type="entry name" value="LacI/GalR-like_sensor"/>
</dbReference>
<dbReference type="EMBL" id="OCNH01000003">
    <property type="protein sequence ID" value="SOD93001.1"/>
    <property type="molecule type" value="Genomic_DNA"/>
</dbReference>